<evidence type="ECO:0000313" key="2">
    <source>
        <dbReference type="EMBL" id="MDR6234236.1"/>
    </source>
</evidence>
<name>A0AAJ2EX92_9PSED</name>
<dbReference type="InterPro" id="IPR025605">
    <property type="entry name" value="OST-HTH/LOTUS_dom"/>
</dbReference>
<proteinExistence type="predicted"/>
<dbReference type="Pfam" id="PF01936">
    <property type="entry name" value="NYN"/>
    <property type="match status" value="1"/>
</dbReference>
<dbReference type="InterPro" id="IPR021139">
    <property type="entry name" value="NYN"/>
</dbReference>
<dbReference type="PANTHER" id="PTHR35811">
    <property type="entry name" value="SLR1870 PROTEIN"/>
    <property type="match status" value="1"/>
</dbReference>
<gene>
    <name evidence="2" type="ORF">QE440_001977</name>
</gene>
<dbReference type="EMBL" id="JAVJAF010000001">
    <property type="protein sequence ID" value="MDR6234236.1"/>
    <property type="molecule type" value="Genomic_DNA"/>
</dbReference>
<accession>A0AAJ2EX92</accession>
<protein>
    <recommendedName>
        <fullName evidence="1">HTH OST-type domain-containing protein</fullName>
    </recommendedName>
</protein>
<evidence type="ECO:0000259" key="1">
    <source>
        <dbReference type="PROSITE" id="PS51644"/>
    </source>
</evidence>
<organism evidence="2 3">
    <name type="scientific">Pseudomonas oryzihabitans</name>
    <dbReference type="NCBI Taxonomy" id="47885"/>
    <lineage>
        <taxon>Bacteria</taxon>
        <taxon>Pseudomonadati</taxon>
        <taxon>Pseudomonadota</taxon>
        <taxon>Gammaproteobacteria</taxon>
        <taxon>Pseudomonadales</taxon>
        <taxon>Pseudomonadaceae</taxon>
        <taxon>Pseudomonas</taxon>
    </lineage>
</organism>
<dbReference type="Gene3D" id="3.40.50.1010">
    <property type="entry name" value="5'-nuclease"/>
    <property type="match status" value="1"/>
</dbReference>
<reference evidence="2" key="1">
    <citation type="submission" date="2023-08" db="EMBL/GenBank/DDBJ databases">
        <title>Functional and genomic diversity of the sorghum phyllosphere microbiome.</title>
        <authorList>
            <person name="Shade A."/>
        </authorList>
    </citation>
    <scope>NUCLEOTIDE SEQUENCE</scope>
    <source>
        <strain evidence="2">SORGH_AS_0201</strain>
    </source>
</reference>
<dbReference type="AlphaFoldDB" id="A0AAJ2EX92"/>
<dbReference type="PROSITE" id="PS51644">
    <property type="entry name" value="HTH_OST"/>
    <property type="match status" value="1"/>
</dbReference>
<feature type="domain" description="HTH OST-type" evidence="1">
    <location>
        <begin position="159"/>
        <end position="231"/>
    </location>
</feature>
<sequence length="396" mass="44522">MDRSKIAVFIDVENLTHWIKHGGPESLIAELGAKGQLIVRRAYGNWSNPCVQGFQGELNRLGFELIHNFHPVSKKNSSDIQLTIDVIEYALKLNDVDWFVLATGDSDFSPLFRRLREMGKDVIGVGPRSPLSESVKTSCSQYIHTDPDQPIGSKAQRSSLDDAKDIIERLLGSAGQQVPVGNLKLSMLNIDSAFNERALGYRSFIDLLTDHESVELIQDEKYKNWYATLKPATAQVAEDLADQPLVRRYEQLLRKTQWRQVSSQVLNIVHQTALRLRQANRELLELEVLTNSSEGLTKTEVKKAYNILHKAGVIFQVTDQASSERHWRIATEKPLERTVDCAMLARLIGTGSQDQVPLDHDVLRQFLHGTYETVAFNDLVESARQSARSAGQNHAA</sequence>
<dbReference type="CDD" id="cd11297">
    <property type="entry name" value="PIN_LabA-like_N_1"/>
    <property type="match status" value="1"/>
</dbReference>
<dbReference type="GO" id="GO:0004540">
    <property type="term" value="F:RNA nuclease activity"/>
    <property type="evidence" value="ECO:0007669"/>
    <property type="project" value="InterPro"/>
</dbReference>
<comment type="caution">
    <text evidence="2">The sequence shown here is derived from an EMBL/GenBank/DDBJ whole genome shotgun (WGS) entry which is preliminary data.</text>
</comment>
<dbReference type="PANTHER" id="PTHR35811:SF1">
    <property type="entry name" value="HTH OST-TYPE DOMAIN-CONTAINING PROTEIN"/>
    <property type="match status" value="1"/>
</dbReference>
<dbReference type="Proteomes" id="UP001268036">
    <property type="component" value="Unassembled WGS sequence"/>
</dbReference>
<dbReference type="RefSeq" id="WP_309757827.1">
    <property type="nucleotide sequence ID" value="NZ_JAVDSY010000002.1"/>
</dbReference>
<evidence type="ECO:0000313" key="3">
    <source>
        <dbReference type="Proteomes" id="UP001268036"/>
    </source>
</evidence>